<evidence type="ECO:0000313" key="2">
    <source>
        <dbReference type="Proteomes" id="UP001162501"/>
    </source>
</evidence>
<dbReference type="Proteomes" id="UP001162501">
    <property type="component" value="Chromosome 24"/>
</dbReference>
<organism evidence="1 2">
    <name type="scientific">Rangifer tarandus platyrhynchus</name>
    <name type="common">Svalbard reindeer</name>
    <dbReference type="NCBI Taxonomy" id="3082113"/>
    <lineage>
        <taxon>Eukaryota</taxon>
        <taxon>Metazoa</taxon>
        <taxon>Chordata</taxon>
        <taxon>Craniata</taxon>
        <taxon>Vertebrata</taxon>
        <taxon>Euteleostomi</taxon>
        <taxon>Mammalia</taxon>
        <taxon>Eutheria</taxon>
        <taxon>Laurasiatheria</taxon>
        <taxon>Artiodactyla</taxon>
        <taxon>Ruminantia</taxon>
        <taxon>Pecora</taxon>
        <taxon>Cervidae</taxon>
        <taxon>Odocoileinae</taxon>
        <taxon>Rangifer</taxon>
    </lineage>
</organism>
<name>A0AC59Z604_RANTA</name>
<gene>
    <name evidence="1" type="ORF">MRATA1EN22A_LOCUS14472</name>
</gene>
<dbReference type="EMBL" id="OX596108">
    <property type="protein sequence ID" value="CAN0258055.1"/>
    <property type="molecule type" value="Genomic_DNA"/>
</dbReference>
<proteinExistence type="predicted"/>
<reference evidence="1" key="1">
    <citation type="submission" date="2023-05" db="EMBL/GenBank/DDBJ databases">
        <authorList>
            <consortium name="ELIXIR-Norway"/>
        </authorList>
    </citation>
    <scope>NUCLEOTIDE SEQUENCE</scope>
</reference>
<accession>A0AC59Z604</accession>
<sequence>MRQPDQLEAWAVIAITTFSLHSCPPTPTPSFTLVLEKAPNHFDAPPPSSEKVTFHPGKPSGPAPAPAPAHARVRSPAFPLPHRGPEAPPTRRRLRS</sequence>
<protein>
    <submittedName>
        <fullName evidence="1">Uncharacterized protein</fullName>
    </submittedName>
</protein>
<evidence type="ECO:0000313" key="1">
    <source>
        <dbReference type="EMBL" id="CAN0258055.1"/>
    </source>
</evidence>
<reference evidence="1" key="2">
    <citation type="submission" date="2025-03" db="EMBL/GenBank/DDBJ databases">
        <authorList>
            <consortium name="ELIXIR-Norway"/>
            <consortium name="Elixir Norway"/>
        </authorList>
    </citation>
    <scope>NUCLEOTIDE SEQUENCE</scope>
</reference>